<dbReference type="Proteomes" id="UP000460272">
    <property type="component" value="Unassembled WGS sequence"/>
</dbReference>
<keyword evidence="2" id="KW-1185">Reference proteome</keyword>
<dbReference type="EMBL" id="RPFW01000002">
    <property type="protein sequence ID" value="TVZ04734.1"/>
    <property type="molecule type" value="Genomic_DNA"/>
</dbReference>
<evidence type="ECO:0000313" key="1">
    <source>
        <dbReference type="EMBL" id="TVZ04734.1"/>
    </source>
</evidence>
<evidence type="ECO:0000313" key="2">
    <source>
        <dbReference type="Proteomes" id="UP000460272"/>
    </source>
</evidence>
<protein>
    <submittedName>
        <fullName evidence="1">DUF3303 domain-containing protein</fullName>
    </submittedName>
</protein>
<organism evidence="1 2">
    <name type="scientific">Trebonia kvetii</name>
    <dbReference type="NCBI Taxonomy" id="2480626"/>
    <lineage>
        <taxon>Bacteria</taxon>
        <taxon>Bacillati</taxon>
        <taxon>Actinomycetota</taxon>
        <taxon>Actinomycetes</taxon>
        <taxon>Streptosporangiales</taxon>
        <taxon>Treboniaceae</taxon>
        <taxon>Trebonia</taxon>
    </lineage>
</organism>
<dbReference type="Pfam" id="PF11746">
    <property type="entry name" value="DUF3303"/>
    <property type="match status" value="1"/>
</dbReference>
<name>A0A6P2C058_9ACTN</name>
<dbReference type="RefSeq" id="WP_145852442.1">
    <property type="nucleotide sequence ID" value="NZ_RPFW01000002.1"/>
</dbReference>
<dbReference type="InterPro" id="IPR021734">
    <property type="entry name" value="DUF3303"/>
</dbReference>
<dbReference type="AlphaFoldDB" id="A0A6P2C058"/>
<proteinExistence type="predicted"/>
<sequence>MSSPAAKSPGYRKYVLRWDERPAAGTSEYEAIQSRILQVFREWSTPEGFTIHQFVIRVGDWGGYMVFETDNLADIHFLSTALAGFTFQLEPVIDVMDAVAVELQAMEWRATVA</sequence>
<dbReference type="OrthoDB" id="6882086at2"/>
<comment type="caution">
    <text evidence="1">The sequence shown here is derived from an EMBL/GenBank/DDBJ whole genome shotgun (WGS) entry which is preliminary data.</text>
</comment>
<reference evidence="1 2" key="1">
    <citation type="submission" date="2018-11" db="EMBL/GenBank/DDBJ databases">
        <title>Trebonia kvetii gen.nov., sp.nov., a novel acidophilic actinobacterium, and proposal of the new actinobacterial family Treboniaceae fam. nov.</title>
        <authorList>
            <person name="Rapoport D."/>
            <person name="Sagova-Mareckova M."/>
            <person name="Sedlacek I."/>
            <person name="Provaznik J."/>
            <person name="Kralova S."/>
            <person name="Pavlinic D."/>
            <person name="Benes V."/>
            <person name="Kopecky J."/>
        </authorList>
    </citation>
    <scope>NUCLEOTIDE SEQUENCE [LARGE SCALE GENOMIC DNA]</scope>
    <source>
        <strain evidence="1 2">15Tr583</strain>
    </source>
</reference>
<accession>A0A6P2C058</accession>
<gene>
    <name evidence="1" type="ORF">EAS64_08700</name>
</gene>